<evidence type="ECO:0000313" key="1">
    <source>
        <dbReference type="EMBL" id="PQO43978.1"/>
    </source>
</evidence>
<dbReference type="Proteomes" id="UP000237819">
    <property type="component" value="Unassembled WGS sequence"/>
</dbReference>
<protein>
    <submittedName>
        <fullName evidence="1">Uncharacterized protein</fullName>
    </submittedName>
</protein>
<organism evidence="1 2">
    <name type="scientific">Blastopirellula marina</name>
    <dbReference type="NCBI Taxonomy" id="124"/>
    <lineage>
        <taxon>Bacteria</taxon>
        <taxon>Pseudomonadati</taxon>
        <taxon>Planctomycetota</taxon>
        <taxon>Planctomycetia</taxon>
        <taxon>Pirellulales</taxon>
        <taxon>Pirellulaceae</taxon>
        <taxon>Blastopirellula</taxon>
    </lineage>
</organism>
<dbReference type="EMBL" id="PUHZ01000021">
    <property type="protein sequence ID" value="PQO43978.1"/>
    <property type="molecule type" value="Genomic_DNA"/>
</dbReference>
<name>A0A2S8GHN9_9BACT</name>
<dbReference type="OrthoDB" id="1433112at2"/>
<dbReference type="AlphaFoldDB" id="A0A2S8GHN9"/>
<sequence>MSWYASQIITSGNAGFVKTLQAVPAFKDRLFLLDEPIRKSWKAPEETYDVPADGLLFLRSICDPTSHISEWFEEDEIISTNAFAELEGADLAIDPRNLAQYELKEEPPIIPYLDALRFAKRLSQTTNTTVAYYYCYFWGGHPEVEFAWVFDDAERAFIRLVDPTPGANRLLAIGPTGAEDLYEDVLVKTMAALGCHLPGPYFYPHTRSYAWEEHRL</sequence>
<gene>
    <name evidence="1" type="ORF">C5Y93_20775</name>
</gene>
<accession>A0A2S8GHN9</accession>
<evidence type="ECO:0000313" key="2">
    <source>
        <dbReference type="Proteomes" id="UP000237819"/>
    </source>
</evidence>
<reference evidence="1 2" key="1">
    <citation type="submission" date="2018-02" db="EMBL/GenBank/DDBJ databases">
        <title>Comparative genomes isolates from brazilian mangrove.</title>
        <authorList>
            <person name="Araujo J.E."/>
            <person name="Taketani R.G."/>
            <person name="Silva M.C.P."/>
            <person name="Loureco M.V."/>
            <person name="Andreote F.D."/>
        </authorList>
    </citation>
    <scope>NUCLEOTIDE SEQUENCE [LARGE SCALE GENOMIC DNA]</scope>
    <source>
        <strain evidence="1 2">Nap-Phe MGV</strain>
    </source>
</reference>
<proteinExistence type="predicted"/>
<comment type="caution">
    <text evidence="1">The sequence shown here is derived from an EMBL/GenBank/DDBJ whole genome shotgun (WGS) entry which is preliminary data.</text>
</comment>
<dbReference type="RefSeq" id="WP_105337378.1">
    <property type="nucleotide sequence ID" value="NZ_PUHZ01000021.1"/>
</dbReference>